<dbReference type="PRINTS" id="PR00070">
    <property type="entry name" value="DHFR"/>
</dbReference>
<gene>
    <name evidence="11" type="ORF">ACIPEN_06365</name>
</gene>
<comment type="pathway">
    <text evidence="1 8">Cofactor biosynthesis; tetrahydrofolate biosynthesis; 5,6,7,8-tetrahydrofolate from 7,8-dihydrofolate: step 1/1.</text>
</comment>
<evidence type="ECO:0000313" key="11">
    <source>
        <dbReference type="EMBL" id="MFJ3045433.1"/>
    </source>
</evidence>
<dbReference type="InterPro" id="IPR024072">
    <property type="entry name" value="DHFR-like_dom_sf"/>
</dbReference>
<comment type="similarity">
    <text evidence="2 8 9">Belongs to the dihydrofolate reductase family.</text>
</comment>
<proteinExistence type="inferred from homology"/>
<dbReference type="GO" id="GO:0004146">
    <property type="term" value="F:dihydrofolate reductase activity"/>
    <property type="evidence" value="ECO:0007669"/>
    <property type="project" value="UniProtKB-EC"/>
</dbReference>
<sequence>MSSSSAAGNLAIVVATDRNNGIGINNTLPWHLPEDLAHFKRTTTGHSILMGRKTFESIGRPLPNRRNIVITRNADWQHAGVETAASLPAAAALAGDGPAFIIGGAQIYAEALPLVNRLIVTRIEQTFDCDAFFPALDPQIWREIAREQHHAETSGFDYAFVTYERR</sequence>
<feature type="domain" description="DHFR" evidence="10">
    <location>
        <begin position="9"/>
        <end position="165"/>
    </location>
</feature>
<reference evidence="11 12" key="1">
    <citation type="submission" date="2024-10" db="EMBL/GenBank/DDBJ databases">
        <title>The Natural Products Discovery Center: Release of the First 8490 Sequenced Strains for Exploring Actinobacteria Biosynthetic Diversity.</title>
        <authorList>
            <person name="Kalkreuter E."/>
            <person name="Kautsar S.A."/>
            <person name="Yang D."/>
            <person name="Bader C.D."/>
            <person name="Teijaro C.N."/>
            <person name="Fluegel L."/>
            <person name="Davis C.M."/>
            <person name="Simpson J.R."/>
            <person name="Lauterbach L."/>
            <person name="Steele A.D."/>
            <person name="Gui C."/>
            <person name="Meng S."/>
            <person name="Li G."/>
            <person name="Viehrig K."/>
            <person name="Ye F."/>
            <person name="Su P."/>
            <person name="Kiefer A.F."/>
            <person name="Nichols A."/>
            <person name="Cepeda A.J."/>
            <person name="Yan W."/>
            <person name="Fan B."/>
            <person name="Jiang Y."/>
            <person name="Adhikari A."/>
            <person name="Zheng C.-J."/>
            <person name="Schuster L."/>
            <person name="Cowan T.M."/>
            <person name="Smanski M.J."/>
            <person name="Chevrette M.G."/>
            <person name="De Carvalho L.P.S."/>
            <person name="Shen B."/>
        </authorList>
    </citation>
    <scope>NUCLEOTIDE SEQUENCE [LARGE SCALE GENOMIC DNA]</scope>
    <source>
        <strain evidence="11 12">NPDC087045</strain>
    </source>
</reference>
<evidence type="ECO:0000256" key="1">
    <source>
        <dbReference type="ARBA" id="ARBA00004903"/>
    </source>
</evidence>
<dbReference type="Proteomes" id="UP001617427">
    <property type="component" value="Unassembled WGS sequence"/>
</dbReference>
<dbReference type="Pfam" id="PF00186">
    <property type="entry name" value="DHFR_1"/>
    <property type="match status" value="1"/>
</dbReference>
<evidence type="ECO:0000256" key="9">
    <source>
        <dbReference type="RuleBase" id="RU004474"/>
    </source>
</evidence>
<evidence type="ECO:0000256" key="8">
    <source>
        <dbReference type="PIRNR" id="PIRNR000194"/>
    </source>
</evidence>
<dbReference type="SUPFAM" id="SSF53597">
    <property type="entry name" value="Dihydrofolate reductase-like"/>
    <property type="match status" value="1"/>
</dbReference>
<dbReference type="InterPro" id="IPR001796">
    <property type="entry name" value="DHFR_dom"/>
</dbReference>
<comment type="catalytic activity">
    <reaction evidence="8">
        <text>(6S)-5,6,7,8-tetrahydrofolate + NADP(+) = 7,8-dihydrofolate + NADPH + H(+)</text>
        <dbReference type="Rhea" id="RHEA:15009"/>
        <dbReference type="ChEBI" id="CHEBI:15378"/>
        <dbReference type="ChEBI" id="CHEBI:57451"/>
        <dbReference type="ChEBI" id="CHEBI:57453"/>
        <dbReference type="ChEBI" id="CHEBI:57783"/>
        <dbReference type="ChEBI" id="CHEBI:58349"/>
        <dbReference type="EC" id="1.5.1.3"/>
    </reaction>
</comment>
<keyword evidence="4 8" id="KW-0554">One-carbon metabolism</keyword>
<evidence type="ECO:0000256" key="5">
    <source>
        <dbReference type="ARBA" id="ARBA00022857"/>
    </source>
</evidence>
<accession>A0ABW8EVH3</accession>
<dbReference type="EC" id="1.5.1.3" evidence="3 8"/>
<comment type="caution">
    <text evidence="11">The sequence shown here is derived from an EMBL/GenBank/DDBJ whole genome shotgun (WGS) entry which is preliminary data.</text>
</comment>
<evidence type="ECO:0000259" key="10">
    <source>
        <dbReference type="PROSITE" id="PS51330"/>
    </source>
</evidence>
<evidence type="ECO:0000256" key="4">
    <source>
        <dbReference type="ARBA" id="ARBA00022563"/>
    </source>
</evidence>
<organism evidence="11 12">
    <name type="scientific">Herbaspirillum chlorophenolicum</name>
    <dbReference type="NCBI Taxonomy" id="211589"/>
    <lineage>
        <taxon>Bacteria</taxon>
        <taxon>Pseudomonadati</taxon>
        <taxon>Pseudomonadota</taxon>
        <taxon>Betaproteobacteria</taxon>
        <taxon>Burkholderiales</taxon>
        <taxon>Oxalobacteraceae</taxon>
        <taxon>Herbaspirillum</taxon>
    </lineage>
</organism>
<dbReference type="Gene3D" id="3.40.430.10">
    <property type="entry name" value="Dihydrofolate Reductase, subunit A"/>
    <property type="match status" value="1"/>
</dbReference>
<dbReference type="InterPro" id="IPR017925">
    <property type="entry name" value="DHFR_CS"/>
</dbReference>
<dbReference type="PANTHER" id="PTHR48069">
    <property type="entry name" value="DIHYDROFOLATE REDUCTASE"/>
    <property type="match status" value="1"/>
</dbReference>
<dbReference type="PIRSF" id="PIRSF000194">
    <property type="entry name" value="DHFR"/>
    <property type="match status" value="1"/>
</dbReference>
<evidence type="ECO:0000256" key="2">
    <source>
        <dbReference type="ARBA" id="ARBA00009539"/>
    </source>
</evidence>
<keyword evidence="6 8" id="KW-0560">Oxidoreductase</keyword>
<dbReference type="PROSITE" id="PS51330">
    <property type="entry name" value="DHFR_2"/>
    <property type="match status" value="1"/>
</dbReference>
<keyword evidence="5 8" id="KW-0521">NADP</keyword>
<dbReference type="PANTHER" id="PTHR48069:SF3">
    <property type="entry name" value="DIHYDROFOLATE REDUCTASE"/>
    <property type="match status" value="1"/>
</dbReference>
<dbReference type="InterPro" id="IPR012259">
    <property type="entry name" value="DHFR"/>
</dbReference>
<name>A0ABW8EVH3_9BURK</name>
<evidence type="ECO:0000256" key="3">
    <source>
        <dbReference type="ARBA" id="ARBA00012856"/>
    </source>
</evidence>
<evidence type="ECO:0000313" key="12">
    <source>
        <dbReference type="Proteomes" id="UP001617427"/>
    </source>
</evidence>
<dbReference type="PROSITE" id="PS00075">
    <property type="entry name" value="DHFR_1"/>
    <property type="match status" value="1"/>
</dbReference>
<keyword evidence="12" id="KW-1185">Reference proteome</keyword>
<evidence type="ECO:0000256" key="6">
    <source>
        <dbReference type="ARBA" id="ARBA00023002"/>
    </source>
</evidence>
<evidence type="ECO:0000256" key="7">
    <source>
        <dbReference type="ARBA" id="ARBA00025067"/>
    </source>
</evidence>
<protein>
    <recommendedName>
        <fullName evidence="3 8">Dihydrofolate reductase</fullName>
        <ecNumber evidence="3 8">1.5.1.3</ecNumber>
    </recommendedName>
</protein>
<dbReference type="EMBL" id="JBIUZV010000003">
    <property type="protein sequence ID" value="MFJ3045433.1"/>
    <property type="molecule type" value="Genomic_DNA"/>
</dbReference>
<dbReference type="CDD" id="cd00209">
    <property type="entry name" value="DHFR"/>
    <property type="match status" value="1"/>
</dbReference>
<comment type="function">
    <text evidence="7 8">Key enzyme in folate metabolism. Catalyzes an essential reaction for de novo glycine and purine synthesis, and for DNA precursor synthesis.</text>
</comment>
<dbReference type="RefSeq" id="WP_402699013.1">
    <property type="nucleotide sequence ID" value="NZ_JBIUZV010000003.1"/>
</dbReference>